<keyword evidence="2" id="KW-0689">Ribosomal protein</keyword>
<gene>
    <name evidence="2" type="primary">rps2</name>
</gene>
<evidence type="ECO:0000256" key="1">
    <source>
        <dbReference type="ARBA" id="ARBA00006242"/>
    </source>
</evidence>
<dbReference type="AlphaFoldDB" id="A0A3G1PWD1"/>
<dbReference type="SUPFAM" id="SSF52313">
    <property type="entry name" value="Ribosomal protein S2"/>
    <property type="match status" value="1"/>
</dbReference>
<dbReference type="EMBL" id="MF997419">
    <property type="protein sequence ID" value="AVR57508.1"/>
    <property type="molecule type" value="Genomic_DNA"/>
</dbReference>
<dbReference type="InterPro" id="IPR001865">
    <property type="entry name" value="Ribosomal_uS2"/>
</dbReference>
<keyword evidence="2" id="KW-0496">Mitochondrion</keyword>
<geneLocation type="mitochondrion" evidence="2"/>
<dbReference type="InterPro" id="IPR023591">
    <property type="entry name" value="Ribosomal_uS2_flav_dom_sf"/>
</dbReference>
<proteinExistence type="inferred from homology"/>
<dbReference type="GO" id="GO:0005840">
    <property type="term" value="C:ribosome"/>
    <property type="evidence" value="ECO:0007669"/>
    <property type="project" value="UniProtKB-KW"/>
</dbReference>
<sequence length="161" mass="19005">MKISVKSQSNKVLSLKLIKYKIYKPKFQNELNDTKLKLKMNLKIIFKYFLANKKILFVGIENKFNSFIYKLIKSTSHSYIPNSLWFKGVLTNSKIVFKYLVLSKNLNKFIKFLFNLKSKTNLILMFGEKPSNLNEFLGLKTPIISFFHFNKLYDYCLSSKT</sequence>
<protein>
    <submittedName>
        <fullName evidence="2">Ribosomal protein S2</fullName>
    </submittedName>
</protein>
<keyword evidence="2" id="KW-0687">Ribonucleoprotein</keyword>
<dbReference type="Pfam" id="PF00318">
    <property type="entry name" value="Ribosomal_S2"/>
    <property type="match status" value="1"/>
</dbReference>
<name>A0A3G1PWD1_9STRA</name>
<dbReference type="GO" id="GO:0006412">
    <property type="term" value="P:translation"/>
    <property type="evidence" value="ECO:0007669"/>
    <property type="project" value="InterPro"/>
</dbReference>
<comment type="similarity">
    <text evidence="1">Belongs to the universal ribosomal protein uS2 family.</text>
</comment>
<organism evidence="2">
    <name type="scientific">Entomoneis sp</name>
    <dbReference type="NCBI Taxonomy" id="186043"/>
    <lineage>
        <taxon>Eukaryota</taxon>
        <taxon>Sar</taxon>
        <taxon>Stramenopiles</taxon>
        <taxon>Ochrophyta</taxon>
        <taxon>Bacillariophyta</taxon>
        <taxon>Bacillariophyceae</taxon>
        <taxon>Bacillariophycidae</taxon>
        <taxon>Entomoneidaceae</taxon>
        <taxon>Entomoneis</taxon>
    </lineage>
</organism>
<accession>A0A3G1PWD1</accession>
<reference evidence="2" key="1">
    <citation type="journal article" date="2018" name="Mitochondrial DNA A DNA Mapp Seq Anal">
        <title>Comparative analysis of the mitochondrial genomes of six newly sequenced diatoms reveals group II introns in the barcoding region of cox1.</title>
        <authorList>
            <person name="Pogoda C.S."/>
            <person name="Keepers K.G."/>
            <person name="Hamsher S.E."/>
            <person name="Stepanek J.G."/>
            <person name="Kane N.C."/>
            <person name="Kociolek J.P."/>
        </authorList>
    </citation>
    <scope>NUCLEOTIDE SEQUENCE</scope>
</reference>
<evidence type="ECO:0000313" key="2">
    <source>
        <dbReference type="EMBL" id="AVR57508.1"/>
    </source>
</evidence>
<dbReference type="GO" id="GO:0003735">
    <property type="term" value="F:structural constituent of ribosome"/>
    <property type="evidence" value="ECO:0007669"/>
    <property type="project" value="InterPro"/>
</dbReference>
<dbReference type="Gene3D" id="3.40.50.10490">
    <property type="entry name" value="Glucose-6-phosphate isomerase like protein, domain 1"/>
    <property type="match status" value="1"/>
</dbReference>